<feature type="transmembrane region" description="Helical" evidence="1">
    <location>
        <begin position="145"/>
        <end position="167"/>
    </location>
</feature>
<name>A0ABQ1M2K1_9BACT</name>
<sequence length="533" mass="60947">MSNRIYNVLFHTHTVSGLVISVALFVIFFAGSISFFRDDIINWEREQPIKENSQMDIDFNTALDSIAARNNLSGRDITIRQIHQERRVMVSATPSKDTTANEADKSRLFFYHDPATHENYSYFQDFTLGEFIYRLHFFAQIPYPYGYLLSGFVAFFFLFAIVTGVIVHWKKIISNFYVFRPWAKLKTVWTDAHTALGLIGLPFQFIYAVTGAVLIIGSSVMLSPVTSLLYDGNSDKMFEDLSTNVKAFTYMHKPQFYEVDVNELVAKAEQNWEGVYASQVVLQNYGDASMHVIVDVKPENDKQFAGLGQVAYKAATGEVVFERDPYKETTYIAAVQDFLIKLHYGNFGGYPLKIIYFIFGIITCFVIISGVLIWVEARDKKINTPFKRKANQWVAAIFLAISLSMYPVTAFTFSVVKLFKDANDPQPHLLIFKAFFISWLVLSILFSAKKDNYFTNKYSLLSGSLFGFIVPFANGLITGNWIWKTFNEQQLQIFVVDAFWLITSIISLLVFFKLKPKAKQNQPKAVKAEYLAK</sequence>
<dbReference type="Pfam" id="PF03929">
    <property type="entry name" value="PepSY_TM"/>
    <property type="match status" value="1"/>
</dbReference>
<keyword evidence="3" id="KW-1185">Reference proteome</keyword>
<keyword evidence="1" id="KW-1133">Transmembrane helix</keyword>
<feature type="transmembrane region" description="Helical" evidence="1">
    <location>
        <begin position="12"/>
        <end position="36"/>
    </location>
</feature>
<keyword evidence="1" id="KW-0812">Transmembrane</keyword>
<feature type="transmembrane region" description="Helical" evidence="1">
    <location>
        <begin position="354"/>
        <end position="375"/>
    </location>
</feature>
<comment type="caution">
    <text evidence="2">The sequence shown here is derived from an EMBL/GenBank/DDBJ whole genome shotgun (WGS) entry which is preliminary data.</text>
</comment>
<dbReference type="EMBL" id="BMEC01000005">
    <property type="protein sequence ID" value="GGC33233.1"/>
    <property type="molecule type" value="Genomic_DNA"/>
</dbReference>
<proteinExistence type="predicted"/>
<keyword evidence="1" id="KW-0472">Membrane</keyword>
<feature type="transmembrane region" description="Helical" evidence="1">
    <location>
        <begin position="205"/>
        <end position="230"/>
    </location>
</feature>
<protein>
    <recommendedName>
        <fullName evidence="4">PepSY domain-containing protein</fullName>
    </recommendedName>
</protein>
<organism evidence="2 3">
    <name type="scientific">Marivirga lumbricoides</name>
    <dbReference type="NCBI Taxonomy" id="1046115"/>
    <lineage>
        <taxon>Bacteria</taxon>
        <taxon>Pseudomonadati</taxon>
        <taxon>Bacteroidota</taxon>
        <taxon>Cytophagia</taxon>
        <taxon>Cytophagales</taxon>
        <taxon>Marivirgaceae</taxon>
        <taxon>Marivirga</taxon>
    </lineage>
</organism>
<dbReference type="RefSeq" id="WP_188462574.1">
    <property type="nucleotide sequence ID" value="NZ_BAABHU010000005.1"/>
</dbReference>
<evidence type="ECO:0008006" key="4">
    <source>
        <dbReference type="Google" id="ProtNLM"/>
    </source>
</evidence>
<gene>
    <name evidence="2" type="ORF">GCM10011506_18320</name>
</gene>
<feature type="transmembrane region" description="Helical" evidence="1">
    <location>
        <begin position="428"/>
        <end position="448"/>
    </location>
</feature>
<dbReference type="InterPro" id="IPR005625">
    <property type="entry name" value="PepSY-ass_TM"/>
</dbReference>
<feature type="transmembrane region" description="Helical" evidence="1">
    <location>
        <begin position="396"/>
        <end position="416"/>
    </location>
</feature>
<accession>A0ABQ1M2K1</accession>
<dbReference type="Proteomes" id="UP000636010">
    <property type="component" value="Unassembled WGS sequence"/>
</dbReference>
<reference evidence="3" key="1">
    <citation type="journal article" date="2019" name="Int. J. Syst. Evol. Microbiol.">
        <title>The Global Catalogue of Microorganisms (GCM) 10K type strain sequencing project: providing services to taxonomists for standard genome sequencing and annotation.</title>
        <authorList>
            <consortium name="The Broad Institute Genomics Platform"/>
            <consortium name="The Broad Institute Genome Sequencing Center for Infectious Disease"/>
            <person name="Wu L."/>
            <person name="Ma J."/>
        </authorList>
    </citation>
    <scope>NUCLEOTIDE SEQUENCE [LARGE SCALE GENOMIC DNA]</scope>
    <source>
        <strain evidence="3">CGMCC 1.10832</strain>
    </source>
</reference>
<evidence type="ECO:0000313" key="3">
    <source>
        <dbReference type="Proteomes" id="UP000636010"/>
    </source>
</evidence>
<feature type="transmembrane region" description="Helical" evidence="1">
    <location>
        <begin position="460"/>
        <end position="483"/>
    </location>
</feature>
<dbReference type="PANTHER" id="PTHR34219:SF3">
    <property type="entry name" value="BLL7967 PROTEIN"/>
    <property type="match status" value="1"/>
</dbReference>
<evidence type="ECO:0000256" key="1">
    <source>
        <dbReference type="SAM" id="Phobius"/>
    </source>
</evidence>
<dbReference type="PANTHER" id="PTHR34219">
    <property type="entry name" value="IRON-REGULATED INNER MEMBRANE PROTEIN-RELATED"/>
    <property type="match status" value="1"/>
</dbReference>
<feature type="transmembrane region" description="Helical" evidence="1">
    <location>
        <begin position="489"/>
        <end position="512"/>
    </location>
</feature>
<evidence type="ECO:0000313" key="2">
    <source>
        <dbReference type="EMBL" id="GGC33233.1"/>
    </source>
</evidence>